<keyword evidence="1" id="KW-0472">Membrane</keyword>
<dbReference type="STRING" id="415015.SAMN05660462_01983"/>
<sequence length="242" mass="28699">MYLDKKQKIIIYSVSLSIIIGIIIVKYNVNKSPLSLDLNKNQRLIDYTYNDKWLFSIIEDKEIDNTKTYIYIYKGEVSSNKINWHKIAQYDFTEVLPWKIEIGSIDYTDGLQVIMAVNKSTHFDKEQRDRLFVFNWDGEKLYKKWTGSRLGYNLKDFYIMDFLDIKGDELVAIDVNANGEERILVYYWMDFGFLLLAQSEFYSSIKEVKYIDNNILELIYIEKGKKFKSKVSVRNGWLLEAD</sequence>
<keyword evidence="1" id="KW-0812">Transmembrane</keyword>
<organism evidence="2 3">
    <name type="scientific">Proteiniborus ethanoligenes</name>
    <dbReference type="NCBI Taxonomy" id="415015"/>
    <lineage>
        <taxon>Bacteria</taxon>
        <taxon>Bacillati</taxon>
        <taxon>Bacillota</taxon>
        <taxon>Clostridia</taxon>
        <taxon>Eubacteriales</taxon>
        <taxon>Proteiniborus</taxon>
    </lineage>
</organism>
<accession>A0A1H3QLD6</accession>
<gene>
    <name evidence="2" type="ORF">SAMN05660462_01983</name>
</gene>
<dbReference type="EMBL" id="FNQE01000021">
    <property type="protein sequence ID" value="SDZ13901.1"/>
    <property type="molecule type" value="Genomic_DNA"/>
</dbReference>
<dbReference type="AlphaFoldDB" id="A0A1H3QLD6"/>
<keyword evidence="1" id="KW-1133">Transmembrane helix</keyword>
<dbReference type="OrthoDB" id="1707115at2"/>
<evidence type="ECO:0000313" key="3">
    <source>
        <dbReference type="Proteomes" id="UP000198625"/>
    </source>
</evidence>
<keyword evidence="3" id="KW-1185">Reference proteome</keyword>
<reference evidence="2 3" key="1">
    <citation type="submission" date="2016-10" db="EMBL/GenBank/DDBJ databases">
        <authorList>
            <person name="de Groot N.N."/>
        </authorList>
    </citation>
    <scope>NUCLEOTIDE SEQUENCE [LARGE SCALE GENOMIC DNA]</scope>
    <source>
        <strain evidence="2 3">DSM 21650</strain>
    </source>
</reference>
<proteinExistence type="predicted"/>
<protein>
    <submittedName>
        <fullName evidence="2">Uncharacterized protein</fullName>
    </submittedName>
</protein>
<dbReference type="RefSeq" id="WP_091730554.1">
    <property type="nucleotide sequence ID" value="NZ_FNQE01000021.1"/>
</dbReference>
<dbReference type="Proteomes" id="UP000198625">
    <property type="component" value="Unassembled WGS sequence"/>
</dbReference>
<evidence type="ECO:0000256" key="1">
    <source>
        <dbReference type="SAM" id="Phobius"/>
    </source>
</evidence>
<evidence type="ECO:0000313" key="2">
    <source>
        <dbReference type="EMBL" id="SDZ13901.1"/>
    </source>
</evidence>
<feature type="transmembrane region" description="Helical" evidence="1">
    <location>
        <begin position="9"/>
        <end position="29"/>
    </location>
</feature>
<name>A0A1H3QLD6_9FIRM</name>